<accession>A0A4V3FR69</accession>
<name>A0A4V3FR69_9PSED</name>
<sequence>MDEHSKIELDTVQKVILISCGLIEVLMEVYLAGACILSVWRLSYPERGATEWSGANRGRSISRVSEGSSRVVIPGVVR</sequence>
<keyword evidence="1" id="KW-1133">Transmembrane helix</keyword>
<dbReference type="AlphaFoldDB" id="A0A4V3FR69"/>
<proteinExistence type="predicted"/>
<dbReference type="EMBL" id="SOCQ01000014">
    <property type="protein sequence ID" value="TDV42391.1"/>
    <property type="molecule type" value="Genomic_DNA"/>
</dbReference>
<feature type="transmembrane region" description="Helical" evidence="1">
    <location>
        <begin position="15"/>
        <end position="40"/>
    </location>
</feature>
<comment type="caution">
    <text evidence="2">The sequence shown here is derived from an EMBL/GenBank/DDBJ whole genome shotgun (WGS) entry which is preliminary data.</text>
</comment>
<keyword evidence="1" id="KW-0472">Membrane</keyword>
<reference evidence="2 3" key="1">
    <citation type="submission" date="2019-03" db="EMBL/GenBank/DDBJ databases">
        <title>Genomic analyses of the natural microbiome of Caenorhabditis elegans.</title>
        <authorList>
            <person name="Samuel B."/>
        </authorList>
    </citation>
    <scope>NUCLEOTIDE SEQUENCE [LARGE SCALE GENOMIC DNA]</scope>
    <source>
        <strain evidence="2 3">BIGb0525</strain>
    </source>
</reference>
<evidence type="ECO:0000313" key="3">
    <source>
        <dbReference type="Proteomes" id="UP000295804"/>
    </source>
</evidence>
<keyword evidence="1" id="KW-0812">Transmembrane</keyword>
<dbReference type="Proteomes" id="UP000295804">
    <property type="component" value="Unassembled WGS sequence"/>
</dbReference>
<evidence type="ECO:0000313" key="2">
    <source>
        <dbReference type="EMBL" id="TDV42391.1"/>
    </source>
</evidence>
<gene>
    <name evidence="2" type="ORF">EDF87_11427</name>
</gene>
<organism evidence="2 3">
    <name type="scientific">Pseudomonas helmanticensis</name>
    <dbReference type="NCBI Taxonomy" id="1471381"/>
    <lineage>
        <taxon>Bacteria</taxon>
        <taxon>Pseudomonadati</taxon>
        <taxon>Pseudomonadota</taxon>
        <taxon>Gammaproteobacteria</taxon>
        <taxon>Pseudomonadales</taxon>
        <taxon>Pseudomonadaceae</taxon>
        <taxon>Pseudomonas</taxon>
    </lineage>
</organism>
<protein>
    <submittedName>
        <fullName evidence="2">Uncharacterized protein</fullName>
    </submittedName>
</protein>
<evidence type="ECO:0000256" key="1">
    <source>
        <dbReference type="SAM" id="Phobius"/>
    </source>
</evidence>